<feature type="transmembrane region" description="Helical" evidence="1">
    <location>
        <begin position="29"/>
        <end position="50"/>
    </location>
</feature>
<feature type="transmembrane region" description="Helical" evidence="1">
    <location>
        <begin position="87"/>
        <end position="108"/>
    </location>
</feature>
<dbReference type="InterPro" id="IPR049500">
    <property type="entry name" value="Peptidase_M50B-like"/>
</dbReference>
<reference evidence="2 3" key="1">
    <citation type="submission" date="2013-07" db="EMBL/GenBank/DDBJ databases">
        <authorList>
            <consortium name="DOE Joint Genome Institute"/>
            <person name="Eisen J."/>
            <person name="Huntemann M."/>
            <person name="Han J."/>
            <person name="Chen A."/>
            <person name="Kyrpides N."/>
            <person name="Mavromatis K."/>
            <person name="Markowitz V."/>
            <person name="Palaniappan K."/>
            <person name="Ivanova N."/>
            <person name="Schaumberg A."/>
            <person name="Pati A."/>
            <person name="Liolios K."/>
            <person name="Nordberg H.P."/>
            <person name="Cantor M.N."/>
            <person name="Hua S.X."/>
            <person name="Woyke T."/>
        </authorList>
    </citation>
    <scope>NUCLEOTIDE SEQUENCE [LARGE SCALE GENOMIC DNA]</scope>
    <source>
        <strain evidence="2 3">DSM 44712</strain>
    </source>
</reference>
<dbReference type="HOGENOM" id="CLU_088222_0_0_11"/>
<gene>
    <name evidence="2" type="ORF">CryarDRAFT_1312</name>
</gene>
<sequence length="243" mass="26300">MLLSVVAVPPSSGRIEQITEQIAERQSPTPGWLVVFTGLLALMFVGTGVIRRLATSSHEGAHAMAASLTGRVGGVTLPRKGDAATEVVVAGLADFVTTFVGYLGPPLFGLLGAWLLSRHHPVAVLWLAIVLLVVLFWLVKNPFGLFFIGAVDGVLLLVAWNTTTGAQTVVAYFLVWSLLLRGMRHISPFLKAEHRKIDRKAKGKSDYLVLRDLTYVPQIVFVVVHLGLCWAALAFGAWLLLIA</sequence>
<dbReference type="Proteomes" id="UP000021053">
    <property type="component" value="Unassembled WGS sequence"/>
</dbReference>
<evidence type="ECO:0000313" key="3">
    <source>
        <dbReference type="Proteomes" id="UP000021053"/>
    </source>
</evidence>
<keyword evidence="1" id="KW-0472">Membrane</keyword>
<protein>
    <submittedName>
        <fullName evidence="2">Uncharacterized protein</fullName>
    </submittedName>
</protein>
<keyword evidence="1" id="KW-1133">Transmembrane helix</keyword>
<feature type="transmembrane region" description="Helical" evidence="1">
    <location>
        <begin position="213"/>
        <end position="241"/>
    </location>
</feature>
<proteinExistence type="predicted"/>
<keyword evidence="1" id="KW-0812">Transmembrane</keyword>
<dbReference type="OrthoDB" id="9848675at2"/>
<dbReference type="EMBL" id="JFBT01000001">
    <property type="protein sequence ID" value="EXG80246.1"/>
    <property type="molecule type" value="Genomic_DNA"/>
</dbReference>
<accession>A0A011ADZ7</accession>
<name>A0A011ADZ7_9ACTN</name>
<organism evidence="2 3">
    <name type="scientific">Cryptosporangium arvum DSM 44712</name>
    <dbReference type="NCBI Taxonomy" id="927661"/>
    <lineage>
        <taxon>Bacteria</taxon>
        <taxon>Bacillati</taxon>
        <taxon>Actinomycetota</taxon>
        <taxon>Actinomycetes</taxon>
        <taxon>Cryptosporangiales</taxon>
        <taxon>Cryptosporangiaceae</taxon>
        <taxon>Cryptosporangium</taxon>
    </lineage>
</organism>
<evidence type="ECO:0000313" key="2">
    <source>
        <dbReference type="EMBL" id="EXG80246.1"/>
    </source>
</evidence>
<dbReference type="Pfam" id="PF13398">
    <property type="entry name" value="Peptidase_M50B"/>
    <property type="match status" value="1"/>
</dbReference>
<comment type="caution">
    <text evidence="2">The sequence shown here is derived from an EMBL/GenBank/DDBJ whole genome shotgun (WGS) entry which is preliminary data.</text>
</comment>
<feature type="transmembrane region" description="Helical" evidence="1">
    <location>
        <begin position="120"/>
        <end position="138"/>
    </location>
</feature>
<dbReference type="AlphaFoldDB" id="A0A011ADZ7"/>
<dbReference type="RefSeq" id="WP_035849058.1">
    <property type="nucleotide sequence ID" value="NZ_KK073874.1"/>
</dbReference>
<evidence type="ECO:0000256" key="1">
    <source>
        <dbReference type="SAM" id="Phobius"/>
    </source>
</evidence>
<keyword evidence="3" id="KW-1185">Reference proteome</keyword>